<dbReference type="InterPro" id="IPR015943">
    <property type="entry name" value="WD40/YVTN_repeat-like_dom_sf"/>
</dbReference>
<dbReference type="Pfam" id="PF00400">
    <property type="entry name" value="WD40"/>
    <property type="match status" value="6"/>
</dbReference>
<dbReference type="Gene3D" id="1.20.960.30">
    <property type="match status" value="1"/>
</dbReference>
<dbReference type="InterPro" id="IPR001680">
    <property type="entry name" value="WD40_rpt"/>
</dbReference>
<dbReference type="CDD" id="cd00200">
    <property type="entry name" value="WD40"/>
    <property type="match status" value="1"/>
</dbReference>
<feature type="repeat" description="WD" evidence="5">
    <location>
        <begin position="511"/>
        <end position="552"/>
    </location>
</feature>
<dbReference type="GO" id="GO:0006357">
    <property type="term" value="P:regulation of transcription by RNA polymerase II"/>
    <property type="evidence" value="ECO:0007669"/>
    <property type="project" value="TreeGrafter"/>
</dbReference>
<dbReference type="EMBL" id="JAYKXP010000005">
    <property type="protein sequence ID" value="KAK7058554.1"/>
    <property type="molecule type" value="Genomic_DNA"/>
</dbReference>
<dbReference type="PROSITE" id="PS50082">
    <property type="entry name" value="WD_REPEATS_2"/>
    <property type="match status" value="4"/>
</dbReference>
<reference evidence="7 8" key="1">
    <citation type="submission" date="2024-01" db="EMBL/GenBank/DDBJ databases">
        <title>A draft genome for a cacao thread blight-causing isolate of Paramarasmius palmivorus.</title>
        <authorList>
            <person name="Baruah I.K."/>
            <person name="Bukari Y."/>
            <person name="Amoako-Attah I."/>
            <person name="Meinhardt L.W."/>
            <person name="Bailey B.A."/>
            <person name="Cohen S.P."/>
        </authorList>
    </citation>
    <scope>NUCLEOTIDE SEQUENCE [LARGE SCALE GENOMIC DNA]</scope>
    <source>
        <strain evidence="7 8">GH-12</strain>
    </source>
</reference>
<organism evidence="7 8">
    <name type="scientific">Paramarasmius palmivorus</name>
    <dbReference type="NCBI Taxonomy" id="297713"/>
    <lineage>
        <taxon>Eukaryota</taxon>
        <taxon>Fungi</taxon>
        <taxon>Dikarya</taxon>
        <taxon>Basidiomycota</taxon>
        <taxon>Agaricomycotina</taxon>
        <taxon>Agaricomycetes</taxon>
        <taxon>Agaricomycetidae</taxon>
        <taxon>Agaricales</taxon>
        <taxon>Marasmiineae</taxon>
        <taxon>Marasmiaceae</taxon>
        <taxon>Paramarasmius</taxon>
    </lineage>
</organism>
<comment type="caution">
    <text evidence="7">The sequence shown here is derived from an EMBL/GenBank/DDBJ whole genome shotgun (WGS) entry which is preliminary data.</text>
</comment>
<feature type="compositionally biased region" description="Pro residues" evidence="6">
    <location>
        <begin position="95"/>
        <end position="108"/>
    </location>
</feature>
<dbReference type="InterPro" id="IPR036322">
    <property type="entry name" value="WD40_repeat_dom_sf"/>
</dbReference>
<dbReference type="PROSITE" id="PS00678">
    <property type="entry name" value="WD_REPEATS_1"/>
    <property type="match status" value="2"/>
</dbReference>
<name>A0AAW0E3P9_9AGAR</name>
<dbReference type="Proteomes" id="UP001383192">
    <property type="component" value="Unassembled WGS sequence"/>
</dbReference>
<dbReference type="GO" id="GO:0000118">
    <property type="term" value="C:histone deacetylase complex"/>
    <property type="evidence" value="ECO:0007669"/>
    <property type="project" value="TreeGrafter"/>
</dbReference>
<keyword evidence="3" id="KW-0677">Repeat</keyword>
<feature type="repeat" description="WD" evidence="5">
    <location>
        <begin position="405"/>
        <end position="440"/>
    </location>
</feature>
<proteinExistence type="predicted"/>
<accession>A0AAW0E3P9</accession>
<dbReference type="SMART" id="SM00320">
    <property type="entry name" value="WD40"/>
    <property type="match status" value="7"/>
</dbReference>
<dbReference type="InterPro" id="IPR019775">
    <property type="entry name" value="WD40_repeat_CS"/>
</dbReference>
<evidence type="ECO:0000256" key="6">
    <source>
        <dbReference type="SAM" id="MobiDB-lite"/>
    </source>
</evidence>
<dbReference type="GO" id="GO:0003714">
    <property type="term" value="F:transcription corepressor activity"/>
    <property type="evidence" value="ECO:0007669"/>
    <property type="project" value="InterPro"/>
</dbReference>
<dbReference type="InterPro" id="IPR045183">
    <property type="entry name" value="Ebi-like"/>
</dbReference>
<dbReference type="PROSITE" id="PS50294">
    <property type="entry name" value="WD_REPEATS_REGION"/>
    <property type="match status" value="3"/>
</dbReference>
<dbReference type="SMART" id="SM00667">
    <property type="entry name" value="LisH"/>
    <property type="match status" value="1"/>
</dbReference>
<comment type="subcellular location">
    <subcellularLocation>
        <location evidence="1">Nucleus</location>
    </subcellularLocation>
</comment>
<dbReference type="PANTHER" id="PTHR22846">
    <property type="entry name" value="WD40 REPEAT PROTEIN"/>
    <property type="match status" value="1"/>
</dbReference>
<dbReference type="Gene3D" id="2.130.10.10">
    <property type="entry name" value="YVTN repeat-like/Quinoprotein amine dehydrogenase"/>
    <property type="match status" value="1"/>
</dbReference>
<dbReference type="InterPro" id="IPR020472">
    <property type="entry name" value="WD40_PAC1"/>
</dbReference>
<evidence type="ECO:0000256" key="4">
    <source>
        <dbReference type="ARBA" id="ARBA00023242"/>
    </source>
</evidence>
<evidence type="ECO:0000256" key="1">
    <source>
        <dbReference type="ARBA" id="ARBA00004123"/>
    </source>
</evidence>
<feature type="region of interest" description="Disordered" evidence="6">
    <location>
        <begin position="93"/>
        <end position="115"/>
    </location>
</feature>
<dbReference type="InterPro" id="IPR006594">
    <property type="entry name" value="LisH"/>
</dbReference>
<evidence type="ECO:0000313" key="7">
    <source>
        <dbReference type="EMBL" id="KAK7058554.1"/>
    </source>
</evidence>
<dbReference type="PROSITE" id="PS50896">
    <property type="entry name" value="LISH"/>
    <property type="match status" value="1"/>
</dbReference>
<dbReference type="PANTHER" id="PTHR22846:SF2">
    <property type="entry name" value="F-BOX-LIKE_WD REPEAT-CONTAINING PROTEIN EBI"/>
    <property type="match status" value="1"/>
</dbReference>
<evidence type="ECO:0000256" key="2">
    <source>
        <dbReference type="ARBA" id="ARBA00022574"/>
    </source>
</evidence>
<dbReference type="Pfam" id="PF08513">
    <property type="entry name" value="LisH"/>
    <property type="match status" value="1"/>
</dbReference>
<gene>
    <name evidence="7" type="ORF">VNI00_002190</name>
</gene>
<dbReference type="SUPFAM" id="SSF50978">
    <property type="entry name" value="WD40 repeat-like"/>
    <property type="match status" value="1"/>
</dbReference>
<feature type="repeat" description="WD" evidence="5">
    <location>
        <begin position="228"/>
        <end position="262"/>
    </location>
</feature>
<protein>
    <recommendedName>
        <fullName evidence="9">WD40 repeat-like protein</fullName>
    </recommendedName>
</protein>
<keyword evidence="4" id="KW-0539">Nucleus</keyword>
<feature type="repeat" description="WD" evidence="5">
    <location>
        <begin position="465"/>
        <end position="510"/>
    </location>
</feature>
<dbReference type="AlphaFoldDB" id="A0AAW0E3P9"/>
<keyword evidence="2 5" id="KW-0853">WD repeat</keyword>
<evidence type="ECO:0000313" key="8">
    <source>
        <dbReference type="Proteomes" id="UP001383192"/>
    </source>
</evidence>
<evidence type="ECO:0000256" key="5">
    <source>
        <dbReference type="PROSITE-ProRule" id="PRU00221"/>
    </source>
</evidence>
<feature type="region of interest" description="Disordered" evidence="6">
    <location>
        <begin position="130"/>
        <end position="169"/>
    </location>
</feature>
<evidence type="ECO:0008006" key="9">
    <source>
        <dbReference type="Google" id="ProtNLM"/>
    </source>
</evidence>
<evidence type="ECO:0000256" key="3">
    <source>
        <dbReference type="ARBA" id="ARBA00022737"/>
    </source>
</evidence>
<keyword evidence="8" id="KW-1185">Reference proteome</keyword>
<sequence>MSAPLMHITSDEINRLIYSYFKDSGFEHTAYTLAKESQLEKSPCFAKHVPRGELVELLSKSLLYTEVECHFQGGEAAATCQNAFSLLEPHVCSNKPPPPKSWNPPPTPQTTFSPSIPNNLFNFYANLPNLARPPEQQQDAAGKRKATSDPSTETPAEKRARTEPQGLQPFGFSVVDNNKMLEQAQSLANALLPMFHVRPLAPPQPEKPVRRKQGPLDERTPRRAVCMLGGHRSEVFVCAWNPVKHNILAAGAKDAVVKLWNLPDPTTPNGFALSPSEPITVTSFQKRDGADLTCLSWHPQGTVLCIASYDSKLRILDTSGALVFQCDEHKGPVFTARYSPSGRWIATASLDHTSLLIDAESKTVHRHFKFHKDVDWINDSIFASCGADRIIYVYSVNEATPLKQFAGHQDEINQIKVNPAGTRLASCSDDMTIRIWNVASVTNSLDSIPGLGGYSSEANEHPVVLKGHTHSVSTVEWFTPPGQTQERLATGGFDGDIRIWDTITGQCLHRFSEHKRPVYAVAVAPNRFWMATGGGDGWLHVYNLKNNEKIWSWYAGTDKPGVFEVEWQETNGGQHCRIATALEALAVAVMDVRKIPAIWETR</sequence>
<dbReference type="PRINTS" id="PR00320">
    <property type="entry name" value="GPROTEINBRPT"/>
</dbReference>